<organism evidence="1 2">
    <name type="scientific">Flagellimonas zhangzhouensis</name>
    <dbReference type="NCBI Taxonomy" id="1073328"/>
    <lineage>
        <taxon>Bacteria</taxon>
        <taxon>Pseudomonadati</taxon>
        <taxon>Bacteroidota</taxon>
        <taxon>Flavobacteriia</taxon>
        <taxon>Flavobacteriales</taxon>
        <taxon>Flavobacteriaceae</taxon>
        <taxon>Flagellimonas</taxon>
    </lineage>
</organism>
<dbReference type="AlphaFoldDB" id="A0A1H2SSW1"/>
<protein>
    <recommendedName>
        <fullName evidence="3">DUF2490 domain-containing protein</fullName>
    </recommendedName>
</protein>
<dbReference type="EMBL" id="FNMY01000001">
    <property type="protein sequence ID" value="SDW34726.1"/>
    <property type="molecule type" value="Genomic_DNA"/>
</dbReference>
<accession>A0A1H2SSW1</accession>
<evidence type="ECO:0000313" key="1">
    <source>
        <dbReference type="EMBL" id="SDW34726.1"/>
    </source>
</evidence>
<dbReference type="OrthoDB" id="1118734at2"/>
<proteinExistence type="predicted"/>
<keyword evidence="2" id="KW-1185">Reference proteome</keyword>
<dbReference type="Proteomes" id="UP000199592">
    <property type="component" value="Unassembled WGS sequence"/>
</dbReference>
<sequence>MGTYPIPLQMKRSFPLLKQTQTAHITILTLCFFNMALLFSQEKEIIKRGEQWLQYNNTVLLSEHWSVFGNAGARWRDGFESFSVFFGRVGGRFVLTDHVRVASGFTYVELISNGDRRLAEFRPYEELLVVPTAGKKFGLSHRFRFEQRFFNPIVDDKIQSDNTFAVRFRYALSTKIPIAKLSKDNPDFKLSLGISDEVMLNAGKNVVYNVFDKNRFVITSTVQFSKWMSVALAWNDQFFNTSSAGQYVHTHALWLHVSHTINLSKKNVEELEQEYHDPIPPNSANTLE</sequence>
<dbReference type="InterPro" id="IPR019619">
    <property type="entry name" value="DUF2490"/>
</dbReference>
<name>A0A1H2SSW1_9FLAO</name>
<dbReference type="STRING" id="1073328.SAMN05216294_2609"/>
<dbReference type="Pfam" id="PF10677">
    <property type="entry name" value="DUF2490"/>
    <property type="match status" value="1"/>
</dbReference>
<reference evidence="2" key="1">
    <citation type="submission" date="2016-10" db="EMBL/GenBank/DDBJ databases">
        <authorList>
            <person name="Varghese N."/>
            <person name="Submissions S."/>
        </authorList>
    </citation>
    <scope>NUCLEOTIDE SEQUENCE [LARGE SCALE GENOMIC DNA]</scope>
    <source>
        <strain evidence="2">DSM 25030</strain>
    </source>
</reference>
<evidence type="ECO:0008006" key="3">
    <source>
        <dbReference type="Google" id="ProtNLM"/>
    </source>
</evidence>
<gene>
    <name evidence="1" type="ORF">SAMN04487892_1250</name>
</gene>
<evidence type="ECO:0000313" key="2">
    <source>
        <dbReference type="Proteomes" id="UP000199592"/>
    </source>
</evidence>